<dbReference type="InterPro" id="IPR036388">
    <property type="entry name" value="WH-like_DNA-bd_sf"/>
</dbReference>
<dbReference type="Proteomes" id="UP000006764">
    <property type="component" value="Chromosome"/>
</dbReference>
<evidence type="ECO:0000313" key="3">
    <source>
        <dbReference type="EMBL" id="AJD48843.1"/>
    </source>
</evidence>
<dbReference type="Gene3D" id="2.40.50.140">
    <property type="entry name" value="Nucleic acid-binding proteins"/>
    <property type="match status" value="2"/>
</dbReference>
<protein>
    <recommendedName>
        <fullName evidence="2">S1 motif domain-containing protein</fullName>
    </recommendedName>
</protein>
<dbReference type="RefSeq" id="WP_008736730.1">
    <property type="nucleotide sequence ID" value="NZ_CP004387.1"/>
</dbReference>
<dbReference type="InterPro" id="IPR040764">
    <property type="entry name" value="CvfB_WH"/>
</dbReference>
<name>A0A0B4XQX9_9GAMM</name>
<dbReference type="InterPro" id="IPR003029">
    <property type="entry name" value="S1_domain"/>
</dbReference>
<dbReference type="PANTHER" id="PTHR37296:SF1">
    <property type="entry name" value="CONSERVED VIRULENCE FACTOR B"/>
    <property type="match status" value="1"/>
</dbReference>
<dbReference type="AlphaFoldDB" id="A0A0B4XQX9"/>
<dbReference type="PIRSF" id="PIRSF012524">
    <property type="entry name" value="YitL_S1"/>
    <property type="match status" value="1"/>
</dbReference>
<dbReference type="OrthoDB" id="9801597at2"/>
<dbReference type="GO" id="GO:0003676">
    <property type="term" value="F:nucleic acid binding"/>
    <property type="evidence" value="ECO:0007669"/>
    <property type="project" value="InterPro"/>
</dbReference>
<keyword evidence="4" id="KW-1185">Reference proteome</keyword>
<dbReference type="SMART" id="SM00316">
    <property type="entry name" value="S1"/>
    <property type="match status" value="2"/>
</dbReference>
<proteinExistence type="inferred from homology"/>
<dbReference type="KEGG" id="apac:S7S_12155"/>
<dbReference type="Pfam" id="PF13509">
    <property type="entry name" value="S1_2"/>
    <property type="match status" value="1"/>
</dbReference>
<sequence length="279" mass="30439">MTTVATGRFNDLTVVRRGRAGFYVDGGDDGEILILPQHAPADCRVGDTLSLFIFVDADGRLVATPRAPLAQVGEVGWLRVVSLSAVGAFLDWGMPKDLLLPHGEQRFPPEAGKHVLAMVFRDARGRVAASTRLDDFIRDEAEDLRAGDEVTLVISDRTTLGFKAVVNHRFWGLLYSSDLPRPLRLGERVAGYVRRVREDGRLDLSLTPVGVVRLEGAAADVLARLQQAGGVMPLGDKSSPEAIRAATGLSKNAFRQAIGMLYRQRLIILSPHEIRLPEA</sequence>
<gene>
    <name evidence="3" type="ORF">S7S_12155</name>
</gene>
<dbReference type="HOGENOM" id="CLU_064885_1_0_6"/>
<dbReference type="InterPro" id="IPR039566">
    <property type="entry name" value="CvfB_S1_st"/>
</dbReference>
<evidence type="ECO:0000259" key="2">
    <source>
        <dbReference type="SMART" id="SM00316"/>
    </source>
</evidence>
<evidence type="ECO:0000256" key="1">
    <source>
        <dbReference type="PIRNR" id="PIRNR012524"/>
    </source>
</evidence>
<dbReference type="EMBL" id="CP004387">
    <property type="protein sequence ID" value="AJD48843.1"/>
    <property type="molecule type" value="Genomic_DNA"/>
</dbReference>
<dbReference type="STRING" id="391936.S7S_12155"/>
<dbReference type="InterPro" id="IPR014464">
    <property type="entry name" value="CvfB_fam"/>
</dbReference>
<evidence type="ECO:0000313" key="4">
    <source>
        <dbReference type="Proteomes" id="UP000006764"/>
    </source>
</evidence>
<feature type="domain" description="S1 motif" evidence="2">
    <location>
        <begin position="145"/>
        <end position="207"/>
    </location>
</feature>
<feature type="domain" description="S1 motif" evidence="2">
    <location>
        <begin position="71"/>
        <end position="132"/>
    </location>
</feature>
<reference evidence="3 4" key="1">
    <citation type="journal article" date="2012" name="J. Bacteriol.">
        <title>Genome sequence of an alkane-degrading bacterium, Alcanivorax pacificus type strain W11-5, isolated from deep sea sediment.</title>
        <authorList>
            <person name="Lai Q."/>
            <person name="Shao Z."/>
        </authorList>
    </citation>
    <scope>NUCLEOTIDE SEQUENCE [LARGE SCALE GENOMIC DNA]</scope>
    <source>
        <strain evidence="3 4">W11-5</strain>
    </source>
</reference>
<comment type="similarity">
    <text evidence="1">Belongs to the CvfB family.</text>
</comment>
<dbReference type="InterPro" id="IPR012340">
    <property type="entry name" value="NA-bd_OB-fold"/>
</dbReference>
<dbReference type="Gene3D" id="1.10.10.10">
    <property type="entry name" value="Winged helix-like DNA-binding domain superfamily/Winged helix DNA-binding domain"/>
    <property type="match status" value="1"/>
</dbReference>
<organism evidence="3 4">
    <name type="scientific">Isoalcanivorax pacificus W11-5</name>
    <dbReference type="NCBI Taxonomy" id="391936"/>
    <lineage>
        <taxon>Bacteria</taxon>
        <taxon>Pseudomonadati</taxon>
        <taxon>Pseudomonadota</taxon>
        <taxon>Gammaproteobacteria</taxon>
        <taxon>Oceanospirillales</taxon>
        <taxon>Alcanivoracaceae</taxon>
        <taxon>Isoalcanivorax</taxon>
    </lineage>
</organism>
<accession>A0A0B4XQX9</accession>
<dbReference type="Pfam" id="PF17783">
    <property type="entry name" value="WHD_CvfB"/>
    <property type="match status" value="1"/>
</dbReference>
<dbReference type="PANTHER" id="PTHR37296">
    <property type="entry name" value="CONSERVED VIRULENCE FACTOR B"/>
    <property type="match status" value="1"/>
</dbReference>